<gene>
    <name evidence="1" type="ORF">O3M35_012233</name>
</gene>
<comment type="caution">
    <text evidence="1">The sequence shown here is derived from an EMBL/GenBank/DDBJ whole genome shotgun (WGS) entry which is preliminary data.</text>
</comment>
<evidence type="ECO:0000313" key="1">
    <source>
        <dbReference type="EMBL" id="KAK9501526.1"/>
    </source>
</evidence>
<proteinExistence type="predicted"/>
<accession>A0AAW1CSU2</accession>
<evidence type="ECO:0000313" key="2">
    <source>
        <dbReference type="Proteomes" id="UP001461498"/>
    </source>
</evidence>
<dbReference type="EMBL" id="JAPXFL010000009">
    <property type="protein sequence ID" value="KAK9501526.1"/>
    <property type="molecule type" value="Genomic_DNA"/>
</dbReference>
<keyword evidence="2" id="KW-1185">Reference proteome</keyword>
<dbReference type="AlphaFoldDB" id="A0AAW1CSU2"/>
<dbReference type="Proteomes" id="UP001461498">
    <property type="component" value="Unassembled WGS sequence"/>
</dbReference>
<protein>
    <submittedName>
        <fullName evidence="1">Uncharacterized protein</fullName>
    </submittedName>
</protein>
<sequence>MDLLKDLKYAEYLHKQFGRDGLTTRPERLKIIHRLNNSSTGQFIDWTIHLLDNLSTEQFIYWTIYPLNNSLAGQIID</sequence>
<organism evidence="1 2">
    <name type="scientific">Rhynocoris fuscipes</name>
    <dbReference type="NCBI Taxonomy" id="488301"/>
    <lineage>
        <taxon>Eukaryota</taxon>
        <taxon>Metazoa</taxon>
        <taxon>Ecdysozoa</taxon>
        <taxon>Arthropoda</taxon>
        <taxon>Hexapoda</taxon>
        <taxon>Insecta</taxon>
        <taxon>Pterygota</taxon>
        <taxon>Neoptera</taxon>
        <taxon>Paraneoptera</taxon>
        <taxon>Hemiptera</taxon>
        <taxon>Heteroptera</taxon>
        <taxon>Panheteroptera</taxon>
        <taxon>Cimicomorpha</taxon>
        <taxon>Reduviidae</taxon>
        <taxon>Harpactorinae</taxon>
        <taxon>Harpactorini</taxon>
        <taxon>Rhynocoris</taxon>
    </lineage>
</organism>
<name>A0AAW1CSU2_9HEMI</name>
<reference evidence="1 2" key="1">
    <citation type="submission" date="2022-12" db="EMBL/GenBank/DDBJ databases">
        <title>Chromosome-level genome assembly of true bugs.</title>
        <authorList>
            <person name="Ma L."/>
            <person name="Li H."/>
        </authorList>
    </citation>
    <scope>NUCLEOTIDE SEQUENCE [LARGE SCALE GENOMIC DNA]</scope>
    <source>
        <strain evidence="1">Lab_2022b</strain>
    </source>
</reference>